<dbReference type="EMBL" id="CP001403">
    <property type="protein sequence ID" value="ACP44943.1"/>
    <property type="molecule type" value="Genomic_DNA"/>
</dbReference>
<protein>
    <submittedName>
        <fullName evidence="1">Uncharacterized protein</fullName>
    </submittedName>
</protein>
<sequence>MVEVSRRRFKCACNYENDRDVIAVVNGREF</sequence>
<accession>C3NBF8</accession>
<gene>
    <name evidence="1" type="ordered locus">YG5714_3038</name>
</gene>
<name>C3NBF8_SACI7</name>
<reference evidence="1 2" key="1">
    <citation type="journal article" date="2009" name="Proc. Natl. Acad. Sci. U.S.A.">
        <title>Biogeography of the Sulfolobus islandicus pan-genome.</title>
        <authorList>
            <person name="Reno M.L."/>
            <person name="Held N.L."/>
            <person name="Fields C.J."/>
            <person name="Burke P.V."/>
            <person name="Whitaker R.J."/>
        </authorList>
    </citation>
    <scope>NUCLEOTIDE SEQUENCE [LARGE SCALE GENOMIC DNA]</scope>
    <source>
        <strain evidence="2">Y.G.57.14 / Yellowstone #1</strain>
    </source>
</reference>
<organism evidence="1 2">
    <name type="scientific">Saccharolobus islandicus (strain Y.G.57.14 / Yellowstone #1)</name>
    <name type="common">Sulfolobus islandicus</name>
    <dbReference type="NCBI Taxonomy" id="439386"/>
    <lineage>
        <taxon>Archaea</taxon>
        <taxon>Thermoproteota</taxon>
        <taxon>Thermoprotei</taxon>
        <taxon>Sulfolobales</taxon>
        <taxon>Sulfolobaceae</taxon>
        <taxon>Saccharolobus</taxon>
    </lineage>
</organism>
<dbReference type="Proteomes" id="UP000002308">
    <property type="component" value="Chromosome"/>
</dbReference>
<dbReference type="AlphaFoldDB" id="C3NBF8"/>
<evidence type="ECO:0000313" key="2">
    <source>
        <dbReference type="Proteomes" id="UP000002308"/>
    </source>
</evidence>
<dbReference type="HOGENOM" id="CLU_3401619_0_0_2"/>
<dbReference type="KEGG" id="siy:YG5714_3038"/>
<proteinExistence type="predicted"/>
<evidence type="ECO:0000313" key="1">
    <source>
        <dbReference type="EMBL" id="ACP44943.1"/>
    </source>
</evidence>